<feature type="region of interest" description="Disordered" evidence="6">
    <location>
        <begin position="176"/>
        <end position="198"/>
    </location>
</feature>
<dbReference type="InParanoid" id="A0A078B444"/>
<organism evidence="9 10">
    <name type="scientific">Stylonychia lemnae</name>
    <name type="common">Ciliate</name>
    <dbReference type="NCBI Taxonomy" id="5949"/>
    <lineage>
        <taxon>Eukaryota</taxon>
        <taxon>Sar</taxon>
        <taxon>Alveolata</taxon>
        <taxon>Ciliophora</taxon>
        <taxon>Intramacronucleata</taxon>
        <taxon>Spirotrichea</taxon>
        <taxon>Stichotrichia</taxon>
        <taxon>Sporadotrichida</taxon>
        <taxon>Oxytrichidae</taxon>
        <taxon>Stylonychinae</taxon>
        <taxon>Stylonychia</taxon>
    </lineage>
</organism>
<keyword evidence="10" id="KW-1185">Reference proteome</keyword>
<dbReference type="InterPro" id="IPR050930">
    <property type="entry name" value="MFS_Vesicular_Transporter"/>
</dbReference>
<protein>
    <submittedName>
        <fullName evidence="9">Permeases of the major facilitator superfamily</fullName>
    </submittedName>
</protein>
<dbReference type="Pfam" id="PF07690">
    <property type="entry name" value="MFS_1"/>
    <property type="match status" value="1"/>
</dbReference>
<dbReference type="PROSITE" id="PS50850">
    <property type="entry name" value="MFS"/>
    <property type="match status" value="1"/>
</dbReference>
<feature type="transmembrane region" description="Helical" evidence="7">
    <location>
        <begin position="145"/>
        <end position="165"/>
    </location>
</feature>
<feature type="transmembrane region" description="Helical" evidence="7">
    <location>
        <begin position="218"/>
        <end position="242"/>
    </location>
</feature>
<feature type="transmembrane region" description="Helical" evidence="7">
    <location>
        <begin position="283"/>
        <end position="305"/>
    </location>
</feature>
<feature type="transmembrane region" description="Helical" evidence="7">
    <location>
        <begin position="254"/>
        <end position="276"/>
    </location>
</feature>
<dbReference type="PANTHER" id="PTHR23506:SF26">
    <property type="entry name" value="MFS-TYPE TRANSPORTER SLC18B1"/>
    <property type="match status" value="1"/>
</dbReference>
<sequence>MHSFYPLYIENNFPQLQSTHFGIILAIFEVANLVTSLVLGMYIGQVKRKNLIIFSYFILFLGTLAFTGLPLLRSEQYMTFFILSLAFRVVQGTASAAIQICAYSFATNEMNNEKETYIGYVEMALGVGDMIGPAIGSIIYDYSGFTGAFICFSGMVMVGIILSIVQIPNTLNKRSETRSVENESESDNLDAIEDQTDSQQSREYQDLRYIDFLTNIECLVLLLSACFSVVFTLYIDVILAVYIHSHYGIKQNLIGLFFFLPSIFYVIGAPLSAWLSRVIHKRYVVLISFILMVFQSFCEGPSQLFGMPNSIILIIVGVSILGLCLSMALVPLLSELIEILEGMDKYDPDQISDITSGLFNSMFNLGNLLAPLIAGILNDSHGYVYTCDFMMITAAIYCVFFYFTMIFGRKLT</sequence>
<feature type="transmembrane region" description="Helical" evidence="7">
    <location>
        <begin position="383"/>
        <end position="407"/>
    </location>
</feature>
<feature type="domain" description="Major facilitator superfamily (MFS) profile" evidence="8">
    <location>
        <begin position="1"/>
        <end position="412"/>
    </location>
</feature>
<dbReference type="InterPro" id="IPR020846">
    <property type="entry name" value="MFS_dom"/>
</dbReference>
<feature type="compositionally biased region" description="Acidic residues" evidence="6">
    <location>
        <begin position="182"/>
        <end position="196"/>
    </location>
</feature>
<dbReference type="AlphaFoldDB" id="A0A078B444"/>
<evidence type="ECO:0000256" key="3">
    <source>
        <dbReference type="ARBA" id="ARBA00022692"/>
    </source>
</evidence>
<feature type="transmembrane region" description="Helical" evidence="7">
    <location>
        <begin position="354"/>
        <end position="377"/>
    </location>
</feature>
<evidence type="ECO:0000256" key="4">
    <source>
        <dbReference type="ARBA" id="ARBA00022989"/>
    </source>
</evidence>
<dbReference type="GO" id="GO:0016020">
    <property type="term" value="C:membrane"/>
    <property type="evidence" value="ECO:0007669"/>
    <property type="project" value="UniProtKB-SubCell"/>
</dbReference>
<evidence type="ECO:0000256" key="7">
    <source>
        <dbReference type="SAM" id="Phobius"/>
    </source>
</evidence>
<name>A0A078B444_STYLE</name>
<feature type="transmembrane region" description="Helical" evidence="7">
    <location>
        <begin position="51"/>
        <end position="72"/>
    </location>
</feature>
<dbReference type="Gene3D" id="1.20.1250.20">
    <property type="entry name" value="MFS general substrate transporter like domains"/>
    <property type="match status" value="1"/>
</dbReference>
<evidence type="ECO:0000256" key="1">
    <source>
        <dbReference type="ARBA" id="ARBA00004141"/>
    </source>
</evidence>
<feature type="transmembrane region" description="Helical" evidence="7">
    <location>
        <begin position="78"/>
        <end position="105"/>
    </location>
</feature>
<dbReference type="GO" id="GO:0022857">
    <property type="term" value="F:transmembrane transporter activity"/>
    <property type="evidence" value="ECO:0007669"/>
    <property type="project" value="InterPro"/>
</dbReference>
<evidence type="ECO:0000256" key="2">
    <source>
        <dbReference type="ARBA" id="ARBA00022448"/>
    </source>
</evidence>
<dbReference type="OrthoDB" id="298065at2759"/>
<dbReference type="EMBL" id="CCKQ01017146">
    <property type="protein sequence ID" value="CDW89016.1"/>
    <property type="molecule type" value="Genomic_DNA"/>
</dbReference>
<feature type="transmembrane region" description="Helical" evidence="7">
    <location>
        <begin position="311"/>
        <end position="333"/>
    </location>
</feature>
<evidence type="ECO:0000313" key="9">
    <source>
        <dbReference type="EMBL" id="CDW89016.1"/>
    </source>
</evidence>
<evidence type="ECO:0000313" key="10">
    <source>
        <dbReference type="Proteomes" id="UP000039865"/>
    </source>
</evidence>
<evidence type="ECO:0000259" key="8">
    <source>
        <dbReference type="PROSITE" id="PS50850"/>
    </source>
</evidence>
<dbReference type="Proteomes" id="UP000039865">
    <property type="component" value="Unassembled WGS sequence"/>
</dbReference>
<proteinExistence type="predicted"/>
<reference evidence="9 10" key="1">
    <citation type="submission" date="2014-06" db="EMBL/GenBank/DDBJ databases">
        <authorList>
            <person name="Swart Estienne"/>
        </authorList>
    </citation>
    <scope>NUCLEOTIDE SEQUENCE [LARGE SCALE GENOMIC DNA]</scope>
    <source>
        <strain evidence="9 10">130c</strain>
    </source>
</reference>
<keyword evidence="2" id="KW-0813">Transport</keyword>
<keyword evidence="3 7" id="KW-0812">Transmembrane</keyword>
<dbReference type="InterPro" id="IPR011701">
    <property type="entry name" value="MFS"/>
</dbReference>
<feature type="transmembrane region" description="Helical" evidence="7">
    <location>
        <begin position="117"/>
        <end position="139"/>
    </location>
</feature>
<evidence type="ECO:0000256" key="6">
    <source>
        <dbReference type="SAM" id="MobiDB-lite"/>
    </source>
</evidence>
<keyword evidence="5 7" id="KW-0472">Membrane</keyword>
<feature type="transmembrane region" description="Helical" evidence="7">
    <location>
        <begin position="20"/>
        <end position="44"/>
    </location>
</feature>
<evidence type="ECO:0000256" key="5">
    <source>
        <dbReference type="ARBA" id="ARBA00023136"/>
    </source>
</evidence>
<accession>A0A078B444</accession>
<dbReference type="SUPFAM" id="SSF103473">
    <property type="entry name" value="MFS general substrate transporter"/>
    <property type="match status" value="1"/>
</dbReference>
<comment type="subcellular location">
    <subcellularLocation>
        <location evidence="1">Membrane</location>
        <topology evidence="1">Multi-pass membrane protein</topology>
    </subcellularLocation>
</comment>
<dbReference type="PANTHER" id="PTHR23506">
    <property type="entry name" value="GH10249P"/>
    <property type="match status" value="1"/>
</dbReference>
<dbReference type="InterPro" id="IPR036259">
    <property type="entry name" value="MFS_trans_sf"/>
</dbReference>
<keyword evidence="4 7" id="KW-1133">Transmembrane helix</keyword>
<dbReference type="OMA" id="YNFNTFQ"/>
<gene>
    <name evidence="9" type="primary">Contig8088.g8624</name>
    <name evidence="9" type="ORF">STYLEM_18144</name>
</gene>